<organism evidence="1 2">
    <name type="scientific">Aquimarina intermedia</name>
    <dbReference type="NCBI Taxonomy" id="350814"/>
    <lineage>
        <taxon>Bacteria</taxon>
        <taxon>Pseudomonadati</taxon>
        <taxon>Bacteroidota</taxon>
        <taxon>Flavobacteriia</taxon>
        <taxon>Flavobacteriales</taxon>
        <taxon>Flavobacteriaceae</taxon>
        <taxon>Aquimarina</taxon>
    </lineage>
</organism>
<dbReference type="AlphaFoldDB" id="A0A5S5CF98"/>
<dbReference type="InterPro" id="IPR020503">
    <property type="entry name" value="Uncharacterised_Rv2561"/>
</dbReference>
<dbReference type="InterPro" id="IPR029787">
    <property type="entry name" value="Nucleotide_cyclase"/>
</dbReference>
<dbReference type="Proteomes" id="UP000324376">
    <property type="component" value="Unassembled WGS sequence"/>
</dbReference>
<dbReference type="Gene3D" id="3.30.70.1230">
    <property type="entry name" value="Nucleotide cyclase"/>
    <property type="match status" value="1"/>
</dbReference>
<dbReference type="OrthoDB" id="625021at2"/>
<dbReference type="SUPFAM" id="SSF55073">
    <property type="entry name" value="Nucleotide cyclase"/>
    <property type="match status" value="1"/>
</dbReference>
<keyword evidence="2" id="KW-1185">Reference proteome</keyword>
<gene>
    <name evidence="1" type="ORF">BD809_101342</name>
</gene>
<dbReference type="Pfam" id="PF10851">
    <property type="entry name" value="DUF2652"/>
    <property type="match status" value="1"/>
</dbReference>
<protein>
    <submittedName>
        <fullName evidence="1">Uncharacterized protein DUF2652</fullName>
    </submittedName>
</protein>
<accession>A0A5S5CF98</accession>
<comment type="caution">
    <text evidence="1">The sequence shown here is derived from an EMBL/GenBank/DDBJ whole genome shotgun (WGS) entry which is preliminary data.</text>
</comment>
<name>A0A5S5CF98_9FLAO</name>
<sequence length="202" mass="23342">MNIEPTLICIPDISGFTKFMSETDIEVSSKVIPSLLNQIIYSNEIGLKVSEIEGDAVLFFKSGELPSFKELITQCRLFYTRFYEKLHKLRTSEEFPEYEVNIPEVLGLKIILHFGEIGATRIGNKIKLIGEDIIVAHRLLKNSISVDEYLLVSDNLMQQYDELDIERNFGWGTLIDMQENYEHIGDIRYSYINLQPLTKQQN</sequence>
<dbReference type="EMBL" id="VNHU01000001">
    <property type="protein sequence ID" value="TYP77192.1"/>
    <property type="molecule type" value="Genomic_DNA"/>
</dbReference>
<dbReference type="RefSeq" id="WP_148781211.1">
    <property type="nucleotide sequence ID" value="NZ_VNHU01000001.1"/>
</dbReference>
<evidence type="ECO:0000313" key="1">
    <source>
        <dbReference type="EMBL" id="TYP77192.1"/>
    </source>
</evidence>
<reference evidence="1 2" key="1">
    <citation type="submission" date="2019-07" db="EMBL/GenBank/DDBJ databases">
        <title>Genomic Encyclopedia of Archaeal and Bacterial Type Strains, Phase II (KMG-II): from individual species to whole genera.</title>
        <authorList>
            <person name="Goeker M."/>
        </authorList>
    </citation>
    <scope>NUCLEOTIDE SEQUENCE [LARGE SCALE GENOMIC DNA]</scope>
    <source>
        <strain evidence="1 2">DSM 17527</strain>
    </source>
</reference>
<evidence type="ECO:0000313" key="2">
    <source>
        <dbReference type="Proteomes" id="UP000324376"/>
    </source>
</evidence>
<proteinExistence type="predicted"/>